<dbReference type="Pfam" id="PF01182">
    <property type="entry name" value="Glucosamine_iso"/>
    <property type="match status" value="1"/>
</dbReference>
<feature type="active site" description="Proton acceptor; for ring-opening step" evidence="4">
    <location>
        <position position="149"/>
    </location>
</feature>
<dbReference type="GO" id="GO:0005737">
    <property type="term" value="C:cytoplasm"/>
    <property type="evidence" value="ECO:0007669"/>
    <property type="project" value="TreeGrafter"/>
</dbReference>
<dbReference type="GO" id="GO:0042802">
    <property type="term" value="F:identical protein binding"/>
    <property type="evidence" value="ECO:0007669"/>
    <property type="project" value="TreeGrafter"/>
</dbReference>
<dbReference type="InterPro" id="IPR037171">
    <property type="entry name" value="NagB/RpiA_transferase-like"/>
</dbReference>
<dbReference type="Proteomes" id="UP000315003">
    <property type="component" value="Chromosome"/>
</dbReference>
<gene>
    <name evidence="6" type="primary">nagB_3</name>
    <name evidence="4" type="synonym">nagB</name>
    <name evidence="6" type="ORF">SV7mr_45610</name>
</gene>
<keyword evidence="3 4" id="KW-0119">Carbohydrate metabolism</keyword>
<evidence type="ECO:0000256" key="3">
    <source>
        <dbReference type="ARBA" id="ARBA00023277"/>
    </source>
</evidence>
<dbReference type="AlphaFoldDB" id="A0A517T0X8"/>
<dbReference type="EMBL" id="CP036272">
    <property type="protein sequence ID" value="QDT62020.1"/>
    <property type="molecule type" value="Genomic_DNA"/>
</dbReference>
<evidence type="ECO:0000313" key="7">
    <source>
        <dbReference type="Proteomes" id="UP000315003"/>
    </source>
</evidence>
<dbReference type="FunFam" id="3.40.50.1360:FF:000003">
    <property type="entry name" value="Glucosamine-6-phosphate deaminase"/>
    <property type="match status" value="1"/>
</dbReference>
<dbReference type="PANTHER" id="PTHR11280">
    <property type="entry name" value="GLUCOSAMINE-6-PHOSPHATE ISOMERASE"/>
    <property type="match status" value="1"/>
</dbReference>
<dbReference type="GO" id="GO:0005975">
    <property type="term" value="P:carbohydrate metabolic process"/>
    <property type="evidence" value="ECO:0007669"/>
    <property type="project" value="InterPro"/>
</dbReference>
<keyword evidence="2 4" id="KW-0378">Hydrolase</keyword>
<name>A0A517T0X8_9BACT</name>
<comment type="caution">
    <text evidence="4">Lacks conserved residue(s) required for the propagation of feature annotation.</text>
</comment>
<feature type="domain" description="Glucosamine/galactosamine-6-phosphate isomerase" evidence="5">
    <location>
        <begin position="20"/>
        <end position="237"/>
    </location>
</feature>
<comment type="pathway">
    <text evidence="4">Amino-sugar metabolism; N-acetylneuraminate degradation; D-fructose 6-phosphate from N-acetylneuraminate: step 5/5.</text>
</comment>
<dbReference type="InterPro" id="IPR004547">
    <property type="entry name" value="Glucosamine6P_isomerase"/>
</dbReference>
<dbReference type="GO" id="GO:0004342">
    <property type="term" value="F:glucosamine-6-phosphate deaminase activity"/>
    <property type="evidence" value="ECO:0007669"/>
    <property type="project" value="UniProtKB-UniRule"/>
</dbReference>
<dbReference type="CDD" id="cd01399">
    <property type="entry name" value="GlcN6P_deaminase"/>
    <property type="match status" value="1"/>
</dbReference>
<feature type="active site" description="For ring-opening step" evidence="4">
    <location>
        <position position="147"/>
    </location>
</feature>
<evidence type="ECO:0000313" key="6">
    <source>
        <dbReference type="EMBL" id="QDT62020.1"/>
    </source>
</evidence>
<dbReference type="GO" id="GO:0019262">
    <property type="term" value="P:N-acetylneuraminate catabolic process"/>
    <property type="evidence" value="ECO:0007669"/>
    <property type="project" value="UniProtKB-UniRule"/>
</dbReference>
<dbReference type="SUPFAM" id="SSF100950">
    <property type="entry name" value="NagB/RpiA/CoA transferase-like"/>
    <property type="match status" value="1"/>
</dbReference>
<protein>
    <recommendedName>
        <fullName evidence="4">Glucosamine-6-phosphate deaminase</fullName>
        <ecNumber evidence="4">3.5.99.6</ecNumber>
    </recommendedName>
    <alternativeName>
        <fullName evidence="4">GlcN6P deaminase</fullName>
        <shortName evidence="4">GNPDA</shortName>
    </alternativeName>
    <alternativeName>
        <fullName evidence="4">Glucosamine-6-phosphate isomerase</fullName>
    </alternativeName>
</protein>
<feature type="active site" description="Proton acceptor; for enolization step" evidence="4">
    <location>
        <position position="78"/>
    </location>
</feature>
<dbReference type="PANTHER" id="PTHR11280:SF5">
    <property type="entry name" value="GLUCOSAMINE-6-PHOSPHATE ISOMERASE"/>
    <property type="match status" value="1"/>
</dbReference>
<comment type="function">
    <text evidence="4">Catalyzes the reversible isomerization-deamination of glucosamine 6-phosphate (GlcN6P) to form fructose 6-phosphate (Fru6P) and ammonium ion.</text>
</comment>
<evidence type="ECO:0000256" key="4">
    <source>
        <dbReference type="HAMAP-Rule" id="MF_01241"/>
    </source>
</evidence>
<dbReference type="UniPathway" id="UPA00629">
    <property type="reaction ID" value="UER00684"/>
</dbReference>
<reference evidence="6 7" key="1">
    <citation type="submission" date="2019-02" db="EMBL/GenBank/DDBJ databases">
        <title>Deep-cultivation of Planctomycetes and their phenomic and genomic characterization uncovers novel biology.</title>
        <authorList>
            <person name="Wiegand S."/>
            <person name="Jogler M."/>
            <person name="Boedeker C."/>
            <person name="Pinto D."/>
            <person name="Vollmers J."/>
            <person name="Rivas-Marin E."/>
            <person name="Kohn T."/>
            <person name="Peeters S.H."/>
            <person name="Heuer A."/>
            <person name="Rast P."/>
            <person name="Oberbeckmann S."/>
            <person name="Bunk B."/>
            <person name="Jeske O."/>
            <person name="Meyerdierks A."/>
            <person name="Storesund J.E."/>
            <person name="Kallscheuer N."/>
            <person name="Luecker S."/>
            <person name="Lage O.M."/>
            <person name="Pohl T."/>
            <person name="Merkel B.J."/>
            <person name="Hornburger P."/>
            <person name="Mueller R.-W."/>
            <person name="Bruemmer F."/>
            <person name="Labrenz M."/>
            <person name="Spormann A.M."/>
            <person name="Op den Camp H."/>
            <person name="Overmann J."/>
            <person name="Amann R."/>
            <person name="Jetten M.S.M."/>
            <person name="Mascher T."/>
            <person name="Medema M.H."/>
            <person name="Devos D.P."/>
            <person name="Kaster A.-K."/>
            <person name="Ovreas L."/>
            <person name="Rohde M."/>
            <person name="Galperin M.Y."/>
            <person name="Jogler C."/>
        </authorList>
    </citation>
    <scope>NUCLEOTIDE SEQUENCE [LARGE SCALE GENOMIC DNA]</scope>
    <source>
        <strain evidence="6 7">SV_7m_r</strain>
    </source>
</reference>
<dbReference type="InterPro" id="IPR018321">
    <property type="entry name" value="Glucosamine6P_isomerase_CS"/>
</dbReference>
<dbReference type="HAMAP" id="MF_01241">
    <property type="entry name" value="GlcN6P_deamin"/>
    <property type="match status" value="1"/>
</dbReference>
<dbReference type="PROSITE" id="PS01161">
    <property type="entry name" value="GLC_GALNAC_ISOMERASE"/>
    <property type="match status" value="1"/>
</dbReference>
<proteinExistence type="inferred from homology"/>
<keyword evidence="7" id="KW-1185">Reference proteome</keyword>
<feature type="active site" description="For ring-opening step" evidence="4">
    <location>
        <position position="154"/>
    </location>
</feature>
<evidence type="ECO:0000256" key="1">
    <source>
        <dbReference type="ARBA" id="ARBA00000644"/>
    </source>
</evidence>
<sequence>MGVMTETKINGISLVVAPDANAAAAIVADRFASLITANPQAVLGLATGGTPVQTYQQLVQKVQQGQLSFQSVQSFNLDEYVGLKGDHPQSYRSFMNENLFHQVDINLDRTHVPDGAAADLADQCQSYEAMIREAGGIDLQLLGIGLNGHIAFNEPGSAADSRTRLVDLTANTIQANARFFDTIDEVPKQAVTMGIGTIMESKGIVLLATGEGKSHAVERMIQGPVDVELPASILQQHPSLTVVTDPAAASQIQMA</sequence>
<comment type="catalytic activity">
    <reaction evidence="1 4">
        <text>alpha-D-glucosamine 6-phosphate + H2O = beta-D-fructose 6-phosphate + NH4(+)</text>
        <dbReference type="Rhea" id="RHEA:12172"/>
        <dbReference type="ChEBI" id="CHEBI:15377"/>
        <dbReference type="ChEBI" id="CHEBI:28938"/>
        <dbReference type="ChEBI" id="CHEBI:57634"/>
        <dbReference type="ChEBI" id="CHEBI:75989"/>
        <dbReference type="EC" id="3.5.99.6"/>
    </reaction>
</comment>
<dbReference type="Gene3D" id="3.40.50.1360">
    <property type="match status" value="1"/>
</dbReference>
<dbReference type="GO" id="GO:0006046">
    <property type="term" value="P:N-acetylglucosamine catabolic process"/>
    <property type="evidence" value="ECO:0007669"/>
    <property type="project" value="UniProtKB-UniRule"/>
</dbReference>
<dbReference type="NCBIfam" id="TIGR00502">
    <property type="entry name" value="nagB"/>
    <property type="match status" value="1"/>
</dbReference>
<dbReference type="GO" id="GO:0006043">
    <property type="term" value="P:glucosamine catabolic process"/>
    <property type="evidence" value="ECO:0007669"/>
    <property type="project" value="TreeGrafter"/>
</dbReference>
<dbReference type="EC" id="3.5.99.6" evidence="4"/>
<organism evidence="6 7">
    <name type="scientific">Stieleria bergensis</name>
    <dbReference type="NCBI Taxonomy" id="2528025"/>
    <lineage>
        <taxon>Bacteria</taxon>
        <taxon>Pseudomonadati</taxon>
        <taxon>Planctomycetota</taxon>
        <taxon>Planctomycetia</taxon>
        <taxon>Pirellulales</taxon>
        <taxon>Pirellulaceae</taxon>
        <taxon>Stieleria</taxon>
    </lineage>
</organism>
<accession>A0A517T0X8</accession>
<comment type="similarity">
    <text evidence="4">Belongs to the glucosamine/galactosamine-6-phosphate isomerase family. NagB subfamily.</text>
</comment>
<evidence type="ECO:0000256" key="2">
    <source>
        <dbReference type="ARBA" id="ARBA00022801"/>
    </source>
</evidence>
<evidence type="ECO:0000259" key="5">
    <source>
        <dbReference type="Pfam" id="PF01182"/>
    </source>
</evidence>
<dbReference type="InterPro" id="IPR006148">
    <property type="entry name" value="Glc/Gal-6P_isomerase"/>
</dbReference>